<dbReference type="InterPro" id="IPR036691">
    <property type="entry name" value="Endo/exonu/phosph_ase_sf"/>
</dbReference>
<name>A0A326UBD5_THEHA</name>
<accession>A0A326UBD5</accession>
<gene>
    <name evidence="1" type="ORF">EI42_01149</name>
</gene>
<reference evidence="1 2" key="1">
    <citation type="submission" date="2018-06" db="EMBL/GenBank/DDBJ databases">
        <title>Genomic Encyclopedia of Archaeal and Bacterial Type Strains, Phase II (KMG-II): from individual species to whole genera.</title>
        <authorList>
            <person name="Goeker M."/>
        </authorList>
    </citation>
    <scope>NUCLEOTIDE SEQUENCE [LARGE SCALE GENOMIC DNA]</scope>
    <source>
        <strain evidence="1 2">ATCC BAA-1881</strain>
    </source>
</reference>
<protein>
    <recommendedName>
        <fullName evidence="3">Endonuclease/exonuclease/phosphatase family protein</fullName>
    </recommendedName>
</protein>
<dbReference type="OrthoDB" id="9787701at2"/>
<dbReference type="SUPFAM" id="SSF56219">
    <property type="entry name" value="DNase I-like"/>
    <property type="match status" value="1"/>
</dbReference>
<dbReference type="Gene3D" id="3.60.10.10">
    <property type="entry name" value="Endonuclease/exonuclease/phosphatase"/>
    <property type="match status" value="1"/>
</dbReference>
<dbReference type="AlphaFoldDB" id="A0A326UBD5"/>
<keyword evidence="2" id="KW-1185">Reference proteome</keyword>
<dbReference type="Proteomes" id="UP000248806">
    <property type="component" value="Unassembled WGS sequence"/>
</dbReference>
<evidence type="ECO:0000313" key="2">
    <source>
        <dbReference type="Proteomes" id="UP000248806"/>
    </source>
</evidence>
<organism evidence="1 2">
    <name type="scientific">Thermosporothrix hazakensis</name>
    <dbReference type="NCBI Taxonomy" id="644383"/>
    <lineage>
        <taxon>Bacteria</taxon>
        <taxon>Bacillati</taxon>
        <taxon>Chloroflexota</taxon>
        <taxon>Ktedonobacteria</taxon>
        <taxon>Ktedonobacterales</taxon>
        <taxon>Thermosporotrichaceae</taxon>
        <taxon>Thermosporothrix</taxon>
    </lineage>
</organism>
<comment type="caution">
    <text evidence="1">The sequence shown here is derived from an EMBL/GenBank/DDBJ whole genome shotgun (WGS) entry which is preliminary data.</text>
</comment>
<proteinExistence type="predicted"/>
<dbReference type="EMBL" id="QKUF01000002">
    <property type="protein sequence ID" value="PZW34312.1"/>
    <property type="molecule type" value="Genomic_DNA"/>
</dbReference>
<dbReference type="RefSeq" id="WP_111319753.1">
    <property type="nucleotide sequence ID" value="NZ_BIFX01000001.1"/>
</dbReference>
<evidence type="ECO:0008006" key="3">
    <source>
        <dbReference type="Google" id="ProtNLM"/>
    </source>
</evidence>
<evidence type="ECO:0000313" key="1">
    <source>
        <dbReference type="EMBL" id="PZW34312.1"/>
    </source>
</evidence>
<sequence length="89" mass="10240">MSICYRDAWNSIHPHEEGHTFTPDNSLMAQANWVWPFRRLDSIFVRCGEHGGPTLKITDCQRVFDQPEGDIWASDHFGLIADLTNPLEQ</sequence>